<evidence type="ECO:0000313" key="2">
    <source>
        <dbReference type="EMBL" id="KAK9746583.1"/>
    </source>
</evidence>
<keyword evidence="1" id="KW-0472">Membrane</keyword>
<accession>A0AAW1MK24</accession>
<evidence type="ECO:0000256" key="1">
    <source>
        <dbReference type="SAM" id="Phobius"/>
    </source>
</evidence>
<organism evidence="2 3">
    <name type="scientific">Popillia japonica</name>
    <name type="common">Japanese beetle</name>
    <dbReference type="NCBI Taxonomy" id="7064"/>
    <lineage>
        <taxon>Eukaryota</taxon>
        <taxon>Metazoa</taxon>
        <taxon>Ecdysozoa</taxon>
        <taxon>Arthropoda</taxon>
        <taxon>Hexapoda</taxon>
        <taxon>Insecta</taxon>
        <taxon>Pterygota</taxon>
        <taxon>Neoptera</taxon>
        <taxon>Endopterygota</taxon>
        <taxon>Coleoptera</taxon>
        <taxon>Polyphaga</taxon>
        <taxon>Scarabaeiformia</taxon>
        <taxon>Scarabaeidae</taxon>
        <taxon>Rutelinae</taxon>
        <taxon>Popillia</taxon>
    </lineage>
</organism>
<comment type="caution">
    <text evidence="2">The sequence shown here is derived from an EMBL/GenBank/DDBJ whole genome shotgun (WGS) entry which is preliminary data.</text>
</comment>
<protein>
    <submittedName>
        <fullName evidence="2">Uncharacterized protein</fullName>
    </submittedName>
</protein>
<feature type="transmembrane region" description="Helical" evidence="1">
    <location>
        <begin position="256"/>
        <end position="277"/>
    </location>
</feature>
<keyword evidence="3" id="KW-1185">Reference proteome</keyword>
<proteinExistence type="predicted"/>
<reference evidence="2 3" key="1">
    <citation type="journal article" date="2024" name="BMC Genomics">
        <title>De novo assembly and annotation of Popillia japonica's genome with initial clues to its potential as an invasive pest.</title>
        <authorList>
            <person name="Cucini C."/>
            <person name="Boschi S."/>
            <person name="Funari R."/>
            <person name="Cardaioli E."/>
            <person name="Iannotti N."/>
            <person name="Marturano G."/>
            <person name="Paoli F."/>
            <person name="Bruttini M."/>
            <person name="Carapelli A."/>
            <person name="Frati F."/>
            <person name="Nardi F."/>
        </authorList>
    </citation>
    <scope>NUCLEOTIDE SEQUENCE [LARGE SCALE GENOMIC DNA]</scope>
    <source>
        <strain evidence="2">DMR45628</strain>
    </source>
</reference>
<evidence type="ECO:0000313" key="3">
    <source>
        <dbReference type="Proteomes" id="UP001458880"/>
    </source>
</evidence>
<keyword evidence="1" id="KW-0812">Transmembrane</keyword>
<keyword evidence="1" id="KW-1133">Transmembrane helix</keyword>
<dbReference type="EMBL" id="JASPKY010000039">
    <property type="protein sequence ID" value="KAK9746583.1"/>
    <property type="molecule type" value="Genomic_DNA"/>
</dbReference>
<name>A0AAW1MK24_POPJA</name>
<dbReference type="Proteomes" id="UP001458880">
    <property type="component" value="Unassembled WGS sequence"/>
</dbReference>
<sequence>MAAKPELSAAQGIQNVVVYVSNDNFAQAYAVGQQNVAQGAHPVIQNGTYPPHSMATVGPSKCFIDKVKSPEYQNNGLVQQQGGFFSNNAVISQNGFSVNNLAEYQNINVLNQIKNVSYTGNNELLPSGDRQSGPGRPAELNKVREECDYLEAGCIVMGGEGQSVRCDSVRSEAAESSCSSLSSTDEGLVVVPQAPDMVVYDSSVSVRHGGVVLTVGPNGGQPQTQSSAPIVGTIATAAPITVPFGWKRILSNGTIIYIRLVCNYSVYLLVAGLVLSVF</sequence>
<dbReference type="AlphaFoldDB" id="A0AAW1MK24"/>
<gene>
    <name evidence="2" type="ORF">QE152_g6045</name>
</gene>